<evidence type="ECO:0000259" key="1">
    <source>
        <dbReference type="PROSITE" id="PS51502"/>
    </source>
</evidence>
<feature type="domain" description="Stress-response A/B barrel" evidence="1">
    <location>
        <begin position="5"/>
        <end position="100"/>
    </location>
</feature>
<dbReference type="Pfam" id="PF07876">
    <property type="entry name" value="Dabb"/>
    <property type="match status" value="1"/>
</dbReference>
<dbReference type="PANTHER" id="PTHR37832:SF1">
    <property type="entry name" value="STRESS-RESPONSE A_B BARREL DOMAIN-CONTAINING PROTEIN"/>
    <property type="match status" value="1"/>
</dbReference>
<dbReference type="EMBL" id="JXQV01000006">
    <property type="protein sequence ID" value="KIQ03876.1"/>
    <property type="molecule type" value="Genomic_DNA"/>
</dbReference>
<evidence type="ECO:0000313" key="2">
    <source>
        <dbReference type="EMBL" id="KIQ03876.1"/>
    </source>
</evidence>
<comment type="caution">
    <text evidence="2">The sequence shown here is derived from an EMBL/GenBank/DDBJ whole genome shotgun (WGS) entry which is preliminary data.</text>
</comment>
<dbReference type="Gene3D" id="3.30.70.100">
    <property type="match status" value="1"/>
</dbReference>
<organism evidence="2 3">
    <name type="scientific">Agrobacterium tumefaciens</name>
    <dbReference type="NCBI Taxonomy" id="358"/>
    <lineage>
        <taxon>Bacteria</taxon>
        <taxon>Pseudomonadati</taxon>
        <taxon>Pseudomonadota</taxon>
        <taxon>Alphaproteobacteria</taxon>
        <taxon>Hyphomicrobiales</taxon>
        <taxon>Rhizobiaceae</taxon>
        <taxon>Rhizobium/Agrobacterium group</taxon>
        <taxon>Agrobacterium</taxon>
        <taxon>Agrobacterium tumefaciens complex</taxon>
    </lineage>
</organism>
<dbReference type="InterPro" id="IPR013097">
    <property type="entry name" value="Dabb"/>
</dbReference>
<evidence type="ECO:0000313" key="3">
    <source>
        <dbReference type="Proteomes" id="UP000035017"/>
    </source>
</evidence>
<dbReference type="InterPro" id="IPR011008">
    <property type="entry name" value="Dimeric_a/b-barrel"/>
</dbReference>
<gene>
    <name evidence="2" type="ORF">RU07_06765</name>
</gene>
<accession>A0A0D0KV97</accession>
<protein>
    <submittedName>
        <fullName evidence="2">Stress responsive protein</fullName>
    </submittedName>
</protein>
<dbReference type="SUPFAM" id="SSF54909">
    <property type="entry name" value="Dimeric alpha+beta barrel"/>
    <property type="match status" value="1"/>
</dbReference>
<reference evidence="2 3" key="1">
    <citation type="submission" date="2014-12" db="EMBL/GenBank/DDBJ databases">
        <title>16Stimator: statistical estimation of ribosomal gene copy numbers from draft genome assemblies.</title>
        <authorList>
            <person name="Perisin M.A."/>
            <person name="Vetter M."/>
            <person name="Gilbert J.A."/>
            <person name="Bergelson J."/>
        </authorList>
    </citation>
    <scope>NUCLEOTIDE SEQUENCE [LARGE SCALE GENOMIC DNA]</scope>
    <source>
        <strain evidence="2 3">MEJ076</strain>
    </source>
</reference>
<dbReference type="PANTHER" id="PTHR37832">
    <property type="entry name" value="BLL2683 PROTEIN"/>
    <property type="match status" value="1"/>
</dbReference>
<dbReference type="AlphaFoldDB" id="A0A0D0KV97"/>
<dbReference type="SMART" id="SM00886">
    <property type="entry name" value="Dabb"/>
    <property type="match status" value="1"/>
</dbReference>
<dbReference type="PROSITE" id="PS51502">
    <property type="entry name" value="S_R_A_B_BARREL"/>
    <property type="match status" value="1"/>
</dbReference>
<proteinExistence type="predicted"/>
<name>A0A0D0KV97_AGRTU</name>
<sequence length="104" mass="11539">MSNRICHIVMWDVAGEGMDEKLVSISRVIREFEGLKGKIPGMTKLEVGADVSGISYACDVVLVTEFESMDALQAYGQHPAHLAVRDRLEGVRIARHQVDYILPV</sequence>
<dbReference type="Proteomes" id="UP000035017">
    <property type="component" value="Unassembled WGS sequence"/>
</dbReference>